<organism evidence="8 9">
    <name type="scientific">Nitrincola lacisaponensis</name>
    <dbReference type="NCBI Taxonomy" id="267850"/>
    <lineage>
        <taxon>Bacteria</taxon>
        <taxon>Pseudomonadati</taxon>
        <taxon>Pseudomonadota</taxon>
        <taxon>Gammaproteobacteria</taxon>
        <taxon>Oceanospirillales</taxon>
        <taxon>Oceanospirillaceae</taxon>
        <taxon>Nitrincola</taxon>
    </lineage>
</organism>
<dbReference type="STRING" id="267850.ADINL_0522"/>
<dbReference type="InterPro" id="IPR008920">
    <property type="entry name" value="TF_FadR/GntR_C"/>
</dbReference>
<dbReference type="PROSITE" id="PS50949">
    <property type="entry name" value="HTH_GNTR"/>
    <property type="match status" value="1"/>
</dbReference>
<comment type="caution">
    <text evidence="8">The sequence shown here is derived from an EMBL/GenBank/DDBJ whole genome shotgun (WGS) entry which is preliminary data.</text>
</comment>
<accession>A0A063Y3J1</accession>
<dbReference type="PRINTS" id="PR00035">
    <property type="entry name" value="HTHGNTR"/>
</dbReference>
<sequence>MSGSMVYKSVRQPKISDVILQQIEEMILEGTLSPGQRLPPERELAARFGVSRPSLREAVQKLVARGLLTSRQGGGTYVADQLGSGFSDPLMALFERHPEAQYDLLEFRYALEGVSAYYAALRSTPADKQKIRSCYEDLQRCHDLRQFEQEVRADVEFHLSIAAAAHNTVLLHMMRALFSLLSHHIGGNLTRIYPKADYRRTIHEQHGLLLQAIEAGDPLAARKAVQDHLAYVEDALQEQGRENTRIERSLRRADLNLTDKTAS</sequence>
<evidence type="ECO:0000256" key="4">
    <source>
        <dbReference type="ARBA" id="ARBA00023163"/>
    </source>
</evidence>
<evidence type="ECO:0000313" key="9">
    <source>
        <dbReference type="Proteomes" id="UP000027318"/>
    </source>
</evidence>
<proteinExistence type="predicted"/>
<reference evidence="8 9" key="1">
    <citation type="journal article" date="2005" name="Int. J. Syst. Evol. Microbiol.">
        <title>Nitrincola lacisaponensis gen. nov., sp. nov., a novel alkaliphilic bacterium isolated from an alkaline, saline lake.</title>
        <authorList>
            <person name="Dimitriu P.A."/>
            <person name="Shukla S.K."/>
            <person name="Conradt J."/>
            <person name="Marquez M.C."/>
            <person name="Ventosa A."/>
            <person name="Maglia A."/>
            <person name="Peyton B.M."/>
            <person name="Pinkart H.C."/>
            <person name="Mormile M.R."/>
        </authorList>
    </citation>
    <scope>NUCLEOTIDE SEQUENCE [LARGE SCALE GENOMIC DNA]</scope>
    <source>
        <strain evidence="8 9">4CA</strain>
    </source>
</reference>
<dbReference type="EMBL" id="JMSZ01000015">
    <property type="protein sequence ID" value="KDE40873.1"/>
    <property type="molecule type" value="Genomic_DNA"/>
</dbReference>
<evidence type="ECO:0000256" key="1">
    <source>
        <dbReference type="ARBA" id="ARBA00022491"/>
    </source>
</evidence>
<dbReference type="Gene3D" id="1.10.10.10">
    <property type="entry name" value="Winged helix-like DNA-binding domain superfamily/Winged helix DNA-binding domain"/>
    <property type="match status" value="1"/>
</dbReference>
<keyword evidence="9" id="KW-1185">Reference proteome</keyword>
<evidence type="ECO:0000256" key="5">
    <source>
        <dbReference type="ARBA" id="ARBA00037357"/>
    </source>
</evidence>
<dbReference type="CDD" id="cd07377">
    <property type="entry name" value="WHTH_GntR"/>
    <property type="match status" value="1"/>
</dbReference>
<keyword evidence="1" id="KW-0678">Repressor</keyword>
<dbReference type="AlphaFoldDB" id="A0A063Y3J1"/>
<dbReference type="GO" id="GO:0003677">
    <property type="term" value="F:DNA binding"/>
    <property type="evidence" value="ECO:0007669"/>
    <property type="project" value="UniProtKB-KW"/>
</dbReference>
<dbReference type="GO" id="GO:0003700">
    <property type="term" value="F:DNA-binding transcription factor activity"/>
    <property type="evidence" value="ECO:0007669"/>
    <property type="project" value="InterPro"/>
</dbReference>
<evidence type="ECO:0000256" key="2">
    <source>
        <dbReference type="ARBA" id="ARBA00023015"/>
    </source>
</evidence>
<dbReference type="Pfam" id="PF00392">
    <property type="entry name" value="GntR"/>
    <property type="match status" value="1"/>
</dbReference>
<dbReference type="InterPro" id="IPR011711">
    <property type="entry name" value="GntR_C"/>
</dbReference>
<evidence type="ECO:0000259" key="7">
    <source>
        <dbReference type="PROSITE" id="PS50949"/>
    </source>
</evidence>
<dbReference type="InterPro" id="IPR036390">
    <property type="entry name" value="WH_DNA-bd_sf"/>
</dbReference>
<gene>
    <name evidence="8" type="ORF">ADINL_0522</name>
</gene>
<dbReference type="SUPFAM" id="SSF46785">
    <property type="entry name" value="Winged helix' DNA-binding domain"/>
    <property type="match status" value="1"/>
</dbReference>
<evidence type="ECO:0000256" key="6">
    <source>
        <dbReference type="ARBA" id="ARBA00039592"/>
    </source>
</evidence>
<dbReference type="Pfam" id="PF07729">
    <property type="entry name" value="FCD"/>
    <property type="match status" value="1"/>
</dbReference>
<dbReference type="InterPro" id="IPR036388">
    <property type="entry name" value="WH-like_DNA-bd_sf"/>
</dbReference>
<keyword evidence="2" id="KW-0805">Transcription regulation</keyword>
<protein>
    <recommendedName>
        <fullName evidence="6">Pyruvate dehydrogenase complex repressor</fullName>
    </recommendedName>
</protein>
<dbReference type="SUPFAM" id="SSF48008">
    <property type="entry name" value="GntR ligand-binding domain-like"/>
    <property type="match status" value="1"/>
</dbReference>
<name>A0A063Y3J1_9GAMM</name>
<dbReference type="SMART" id="SM00895">
    <property type="entry name" value="FCD"/>
    <property type="match status" value="1"/>
</dbReference>
<dbReference type="PANTHER" id="PTHR43537:SF34">
    <property type="entry name" value="PYRUVATE DEHYDROGENASE COMPLEX REPRESSOR"/>
    <property type="match status" value="1"/>
</dbReference>
<dbReference type="FunFam" id="1.10.10.10:FF:000048">
    <property type="entry name" value="Pyruvate dehydrogenase complex transcriptional repressor"/>
    <property type="match status" value="1"/>
</dbReference>
<keyword evidence="3" id="KW-0238">DNA-binding</keyword>
<dbReference type="PANTHER" id="PTHR43537">
    <property type="entry name" value="TRANSCRIPTIONAL REGULATOR, GNTR FAMILY"/>
    <property type="match status" value="1"/>
</dbReference>
<feature type="domain" description="HTH gntR-type" evidence="7">
    <location>
        <begin position="13"/>
        <end position="81"/>
    </location>
</feature>
<dbReference type="InterPro" id="IPR000524">
    <property type="entry name" value="Tscrpt_reg_HTH_GntR"/>
</dbReference>
<dbReference type="Proteomes" id="UP000027318">
    <property type="component" value="Unassembled WGS sequence"/>
</dbReference>
<keyword evidence="4" id="KW-0804">Transcription</keyword>
<evidence type="ECO:0000256" key="3">
    <source>
        <dbReference type="ARBA" id="ARBA00023125"/>
    </source>
</evidence>
<dbReference type="PATRIC" id="fig|267850.7.peg.516"/>
<dbReference type="SMART" id="SM00345">
    <property type="entry name" value="HTH_GNTR"/>
    <property type="match status" value="1"/>
</dbReference>
<comment type="function">
    <text evidence="5">Transcriptional repressor for the pyruvate dehydrogenase complex genes aceEF and lpd.</text>
</comment>
<dbReference type="Gene3D" id="1.20.120.530">
    <property type="entry name" value="GntR ligand-binding domain-like"/>
    <property type="match status" value="1"/>
</dbReference>
<evidence type="ECO:0000313" key="8">
    <source>
        <dbReference type="EMBL" id="KDE40873.1"/>
    </source>
</evidence>